<name>A0ABX3A2E6_9GAMM</name>
<evidence type="ECO:0000313" key="2">
    <source>
        <dbReference type="Proteomes" id="UP000094329"/>
    </source>
</evidence>
<reference evidence="1 2" key="1">
    <citation type="submission" date="2016-08" db="EMBL/GenBank/DDBJ databases">
        <title>Draft genome sequence of Candidatus Piscirickettsia litoralis, from seawater.</title>
        <authorList>
            <person name="Wan X."/>
            <person name="Lee A.J."/>
            <person name="Hou S."/>
            <person name="Donachie S.P."/>
        </authorList>
    </citation>
    <scope>NUCLEOTIDE SEQUENCE [LARGE SCALE GENOMIC DNA]</scope>
    <source>
        <strain evidence="1 2">Y2</strain>
    </source>
</reference>
<comment type="caution">
    <text evidence="1">The sequence shown here is derived from an EMBL/GenBank/DDBJ whole genome shotgun (WGS) entry which is preliminary data.</text>
</comment>
<sequence length="62" mass="7417">MAKLNRETWSKKLAQLKQEQLYDCILSYAEEDKFFEKKLDLLLVSLDPKKLAEKAQSRNQYH</sequence>
<dbReference type="Proteomes" id="UP000094329">
    <property type="component" value="Unassembled WGS sequence"/>
</dbReference>
<gene>
    <name evidence="1" type="ORF">BGC07_16130</name>
</gene>
<evidence type="ECO:0000313" key="1">
    <source>
        <dbReference type="EMBL" id="ODN41620.1"/>
    </source>
</evidence>
<keyword evidence="2" id="KW-1185">Reference proteome</keyword>
<dbReference type="EMBL" id="MDTU01000002">
    <property type="protein sequence ID" value="ODN41620.1"/>
    <property type="molecule type" value="Genomic_DNA"/>
</dbReference>
<accession>A0ABX3A2E6</accession>
<dbReference type="RefSeq" id="WP_069314084.1">
    <property type="nucleotide sequence ID" value="NZ_MDTU01000002.1"/>
</dbReference>
<organism evidence="1 2">
    <name type="scientific">Piscirickettsia litoralis</name>
    <dbReference type="NCBI Taxonomy" id="1891921"/>
    <lineage>
        <taxon>Bacteria</taxon>
        <taxon>Pseudomonadati</taxon>
        <taxon>Pseudomonadota</taxon>
        <taxon>Gammaproteobacteria</taxon>
        <taxon>Thiotrichales</taxon>
        <taxon>Piscirickettsiaceae</taxon>
        <taxon>Piscirickettsia</taxon>
    </lineage>
</organism>
<protein>
    <submittedName>
        <fullName evidence="1">Uncharacterized protein</fullName>
    </submittedName>
</protein>
<proteinExistence type="predicted"/>